<evidence type="ECO:0000313" key="4">
    <source>
        <dbReference type="Proteomes" id="UP001303473"/>
    </source>
</evidence>
<dbReference type="PANTHER" id="PTHR38790">
    <property type="entry name" value="2EXR DOMAIN-CONTAINING PROTEIN-RELATED"/>
    <property type="match status" value="1"/>
</dbReference>
<dbReference type="AlphaFoldDB" id="A0AAN6N5M4"/>
<dbReference type="Pfam" id="PF24864">
    <property type="entry name" value="DUF7730"/>
    <property type="match status" value="1"/>
</dbReference>
<evidence type="ECO:0000313" key="3">
    <source>
        <dbReference type="EMBL" id="KAK3939637.1"/>
    </source>
</evidence>
<evidence type="ECO:0000259" key="2">
    <source>
        <dbReference type="Pfam" id="PF24864"/>
    </source>
</evidence>
<protein>
    <recommendedName>
        <fullName evidence="2">DUF7730 domain-containing protein</fullName>
    </recommendedName>
</protein>
<reference evidence="4" key="1">
    <citation type="journal article" date="2023" name="Mol. Phylogenet. Evol.">
        <title>Genome-scale phylogeny and comparative genomics of the fungal order Sordariales.</title>
        <authorList>
            <person name="Hensen N."/>
            <person name="Bonometti L."/>
            <person name="Westerberg I."/>
            <person name="Brannstrom I.O."/>
            <person name="Guillou S."/>
            <person name="Cros-Aarteil S."/>
            <person name="Calhoun S."/>
            <person name="Haridas S."/>
            <person name="Kuo A."/>
            <person name="Mondo S."/>
            <person name="Pangilinan J."/>
            <person name="Riley R."/>
            <person name="LaButti K."/>
            <person name="Andreopoulos B."/>
            <person name="Lipzen A."/>
            <person name="Chen C."/>
            <person name="Yan M."/>
            <person name="Daum C."/>
            <person name="Ng V."/>
            <person name="Clum A."/>
            <person name="Steindorff A."/>
            <person name="Ohm R.A."/>
            <person name="Martin F."/>
            <person name="Silar P."/>
            <person name="Natvig D.O."/>
            <person name="Lalanne C."/>
            <person name="Gautier V."/>
            <person name="Ament-Velasquez S.L."/>
            <person name="Kruys A."/>
            <person name="Hutchinson M.I."/>
            <person name="Powell A.J."/>
            <person name="Barry K."/>
            <person name="Miller A.N."/>
            <person name="Grigoriev I.V."/>
            <person name="Debuchy R."/>
            <person name="Gladieux P."/>
            <person name="Hiltunen Thoren M."/>
            <person name="Johannesson H."/>
        </authorList>
    </citation>
    <scope>NUCLEOTIDE SEQUENCE [LARGE SCALE GENOMIC DNA]</scope>
    <source>
        <strain evidence="4">CBS 340.73</strain>
    </source>
</reference>
<comment type="caution">
    <text evidence="3">The sequence shown here is derived from an EMBL/GenBank/DDBJ whole genome shotgun (WGS) entry which is preliminary data.</text>
</comment>
<gene>
    <name evidence="3" type="ORF">QBC46DRAFT_342361</name>
</gene>
<dbReference type="InterPro" id="IPR056632">
    <property type="entry name" value="DUF7730"/>
</dbReference>
<name>A0AAN6N5M4_9PEZI</name>
<accession>A0AAN6N5M4</accession>
<keyword evidence="4" id="KW-1185">Reference proteome</keyword>
<organism evidence="3 4">
    <name type="scientific">Diplogelasinospora grovesii</name>
    <dbReference type="NCBI Taxonomy" id="303347"/>
    <lineage>
        <taxon>Eukaryota</taxon>
        <taxon>Fungi</taxon>
        <taxon>Dikarya</taxon>
        <taxon>Ascomycota</taxon>
        <taxon>Pezizomycotina</taxon>
        <taxon>Sordariomycetes</taxon>
        <taxon>Sordariomycetidae</taxon>
        <taxon>Sordariales</taxon>
        <taxon>Diplogelasinosporaceae</taxon>
        <taxon>Diplogelasinospora</taxon>
    </lineage>
</organism>
<evidence type="ECO:0000256" key="1">
    <source>
        <dbReference type="SAM" id="MobiDB-lite"/>
    </source>
</evidence>
<feature type="domain" description="DUF7730" evidence="2">
    <location>
        <begin position="82"/>
        <end position="294"/>
    </location>
</feature>
<feature type="region of interest" description="Disordered" evidence="1">
    <location>
        <begin position="1"/>
        <end position="24"/>
    </location>
</feature>
<proteinExistence type="predicted"/>
<dbReference type="Proteomes" id="UP001303473">
    <property type="component" value="Unassembled WGS sequence"/>
</dbReference>
<dbReference type="EMBL" id="MU853808">
    <property type="protein sequence ID" value="KAK3939637.1"/>
    <property type="molecule type" value="Genomic_DNA"/>
</dbReference>
<sequence>MAAASFCPSPGPGPSLQRRTRPVPRRRLIPTDSKLVRWANPAAPAPELKRIIWPEIKPTIVPTKPRLLKLTPSSVVATIEDSFFTSLPYDVRRYIYDAILAGAGRRQHIFCPSACPPRAGPLFTWGSENRYLRAKRCDDTDFENAVACGHWECELARARDEKVFGENKLGLGDLVRLMQTCKFVYLEVSEFLYRSTTFVFASFPELQAFTKTINPAYLANVRSVAFVIHADSGDAQLCQRFIKGEFFETEGENSLDILKEIPKLQRLEVNLFPSLILAISTQLHKILDPLTRLHDTVPNVIVRVPAIVFATLGEESAEMLPGTHRVMRRLKVKNGGFTLKRPFVAASLAQKRCKAYSPCLT</sequence>